<proteinExistence type="predicted"/>
<sequence length="74" mass="8424">MLGKRSLLFFSPLHVIARSRDNMHPYAPSGNYHFPSHILNHGSLTPPPSNPSQHNNIQPQYPYTNRTHSTIHTP</sequence>
<dbReference type="AlphaFoldDB" id="A0AAD2HX90"/>
<dbReference type="Proteomes" id="UP001295794">
    <property type="component" value="Unassembled WGS sequence"/>
</dbReference>
<feature type="compositionally biased region" description="Polar residues" evidence="1">
    <location>
        <begin position="51"/>
        <end position="74"/>
    </location>
</feature>
<feature type="non-terminal residue" evidence="2">
    <location>
        <position position="1"/>
    </location>
</feature>
<feature type="region of interest" description="Disordered" evidence="1">
    <location>
        <begin position="37"/>
        <end position="74"/>
    </location>
</feature>
<evidence type="ECO:0000313" key="2">
    <source>
        <dbReference type="EMBL" id="CAK5282890.1"/>
    </source>
</evidence>
<keyword evidence="3" id="KW-1185">Reference proteome</keyword>
<name>A0AAD2HX90_9AGAR</name>
<evidence type="ECO:0000313" key="3">
    <source>
        <dbReference type="Proteomes" id="UP001295794"/>
    </source>
</evidence>
<protein>
    <submittedName>
        <fullName evidence="2">Uncharacterized protein</fullName>
    </submittedName>
</protein>
<comment type="caution">
    <text evidence="2">The sequence shown here is derived from an EMBL/GenBank/DDBJ whole genome shotgun (WGS) entry which is preliminary data.</text>
</comment>
<reference evidence="2" key="1">
    <citation type="submission" date="2023-11" db="EMBL/GenBank/DDBJ databases">
        <authorList>
            <person name="De Vega J J."/>
            <person name="De Vega J J."/>
        </authorList>
    </citation>
    <scope>NUCLEOTIDE SEQUENCE</scope>
</reference>
<evidence type="ECO:0000256" key="1">
    <source>
        <dbReference type="SAM" id="MobiDB-lite"/>
    </source>
</evidence>
<organism evidence="2 3">
    <name type="scientific">Mycena citricolor</name>
    <dbReference type="NCBI Taxonomy" id="2018698"/>
    <lineage>
        <taxon>Eukaryota</taxon>
        <taxon>Fungi</taxon>
        <taxon>Dikarya</taxon>
        <taxon>Basidiomycota</taxon>
        <taxon>Agaricomycotina</taxon>
        <taxon>Agaricomycetes</taxon>
        <taxon>Agaricomycetidae</taxon>
        <taxon>Agaricales</taxon>
        <taxon>Marasmiineae</taxon>
        <taxon>Mycenaceae</taxon>
        <taxon>Mycena</taxon>
    </lineage>
</organism>
<dbReference type="EMBL" id="CAVNYO010000463">
    <property type="protein sequence ID" value="CAK5282890.1"/>
    <property type="molecule type" value="Genomic_DNA"/>
</dbReference>
<gene>
    <name evidence="2" type="ORF">MYCIT1_LOCUS35010</name>
</gene>
<accession>A0AAD2HX90</accession>